<reference evidence="2" key="1">
    <citation type="journal article" date="2013" name="Ind. Biotechnol.">
        <title>Comparative genomics analysis of Trichoderma reesei strains.</title>
        <authorList>
            <person name="Koike H."/>
            <person name="Aerts A."/>
            <person name="LaButti K."/>
            <person name="Grigoriev I.V."/>
            <person name="Baker S.E."/>
        </authorList>
    </citation>
    <scope>NUCLEOTIDE SEQUENCE [LARGE SCALE GENOMIC DNA]</scope>
    <source>
        <strain evidence="2">ATCC 56765 / BCRC 32924 / NRRL 11460 / Rut C-30</strain>
    </source>
</reference>
<evidence type="ECO:0000313" key="1">
    <source>
        <dbReference type="EMBL" id="ETR96988.1"/>
    </source>
</evidence>
<sequence>MNTHSCNSVAIVRFLLSRRPAAYTLVHHWLSSSSTSTVLLAITSFVAHGSGAALDGGMGIGLPFPFPF</sequence>
<gene>
    <name evidence="1" type="ORF">M419DRAFT_121262</name>
</gene>
<name>A0A024RV97_HYPJR</name>
<proteinExistence type="predicted"/>
<dbReference type="HOGENOM" id="CLU_2795765_0_0_1"/>
<dbReference type="Proteomes" id="UP000024376">
    <property type="component" value="Unassembled WGS sequence"/>
</dbReference>
<dbReference type="AlphaFoldDB" id="A0A024RV97"/>
<organism evidence="1 2">
    <name type="scientific">Hypocrea jecorina (strain ATCC 56765 / BCRC 32924 / NRRL 11460 / Rut C-30)</name>
    <name type="common">Trichoderma reesei</name>
    <dbReference type="NCBI Taxonomy" id="1344414"/>
    <lineage>
        <taxon>Eukaryota</taxon>
        <taxon>Fungi</taxon>
        <taxon>Dikarya</taxon>
        <taxon>Ascomycota</taxon>
        <taxon>Pezizomycotina</taxon>
        <taxon>Sordariomycetes</taxon>
        <taxon>Hypocreomycetidae</taxon>
        <taxon>Hypocreales</taxon>
        <taxon>Hypocreaceae</taxon>
        <taxon>Trichoderma</taxon>
    </lineage>
</organism>
<protein>
    <submittedName>
        <fullName evidence="1">Uncharacterized protein</fullName>
    </submittedName>
</protein>
<dbReference type="EMBL" id="KI911180">
    <property type="protein sequence ID" value="ETR96988.1"/>
    <property type="molecule type" value="Genomic_DNA"/>
</dbReference>
<dbReference type="KEGG" id="trr:M419DRAFT_121262"/>
<evidence type="ECO:0000313" key="2">
    <source>
        <dbReference type="Proteomes" id="UP000024376"/>
    </source>
</evidence>
<accession>A0A024RV97</accession>